<dbReference type="Proteomes" id="UP000887574">
    <property type="component" value="Unplaced"/>
</dbReference>
<evidence type="ECO:0000313" key="2">
    <source>
        <dbReference type="WBParaSite" id="jg7934"/>
    </source>
</evidence>
<protein>
    <submittedName>
        <fullName evidence="2">Methyltransferase type 11 domain-containing protein</fullName>
    </submittedName>
</protein>
<evidence type="ECO:0000313" key="1">
    <source>
        <dbReference type="Proteomes" id="UP000887574"/>
    </source>
</evidence>
<reference evidence="2" key="1">
    <citation type="submission" date="2022-11" db="UniProtKB">
        <authorList>
            <consortium name="WormBaseParasite"/>
        </authorList>
    </citation>
    <scope>IDENTIFICATION</scope>
</reference>
<dbReference type="WBParaSite" id="jg7934">
    <property type="protein sequence ID" value="jg7934"/>
    <property type="gene ID" value="jg7934"/>
</dbReference>
<keyword evidence="1" id="KW-1185">Reference proteome</keyword>
<name>A0A915EQR1_9BILA</name>
<dbReference type="InterPro" id="IPR029063">
    <property type="entry name" value="SAM-dependent_MTases_sf"/>
</dbReference>
<accession>A0A915EQR1</accession>
<sequence>MDDFSVSNSVLLSSNNSLNNSVNSSLLASDPVVDLIMSTPKPNYIIYNESKLAHQLLDNLTGIEIGASSHNPFGLNALNVDYTEEDNIFKANQITHTGTFKKVDIIASGDKLPFPNCSQDYEWLRVVKPGGYVFIVVPHKERTFDVARNRTTLAELIERHEHPNPPVPYVPAHYSVWITEDFLELCKHFNWKVVAVQDVDDKLAIALQL</sequence>
<proteinExistence type="predicted"/>
<dbReference type="AlphaFoldDB" id="A0A915EQR1"/>
<dbReference type="SUPFAM" id="SSF53335">
    <property type="entry name" value="S-adenosyl-L-methionine-dependent methyltransferases"/>
    <property type="match status" value="1"/>
</dbReference>
<organism evidence="1 2">
    <name type="scientific">Ditylenchus dipsaci</name>
    <dbReference type="NCBI Taxonomy" id="166011"/>
    <lineage>
        <taxon>Eukaryota</taxon>
        <taxon>Metazoa</taxon>
        <taxon>Ecdysozoa</taxon>
        <taxon>Nematoda</taxon>
        <taxon>Chromadorea</taxon>
        <taxon>Rhabditida</taxon>
        <taxon>Tylenchina</taxon>
        <taxon>Tylenchomorpha</taxon>
        <taxon>Sphaerularioidea</taxon>
        <taxon>Anguinidae</taxon>
        <taxon>Anguininae</taxon>
        <taxon>Ditylenchus</taxon>
    </lineage>
</organism>